<evidence type="ECO:0000256" key="2">
    <source>
        <dbReference type="ARBA" id="ARBA00022692"/>
    </source>
</evidence>
<accession>X1MUE7</accession>
<evidence type="ECO:0000256" key="1">
    <source>
        <dbReference type="ARBA" id="ARBA00004141"/>
    </source>
</evidence>
<feature type="transmembrane region" description="Helical" evidence="5">
    <location>
        <begin position="28"/>
        <end position="52"/>
    </location>
</feature>
<proteinExistence type="predicted"/>
<name>X1MUE7_9ZZZZ</name>
<dbReference type="InterPro" id="IPR004841">
    <property type="entry name" value="AA-permease/SLC12A_dom"/>
</dbReference>
<sequence>ISFGGLTKVASIAEEVKLPGRNLPLGMILAWFVVTLFYIGVITITVGVLDATELKDMYQQGNLMPISLAASKFMGPAGFAILSFAAIAAFVTTANTSSRPSCFFN</sequence>
<dbReference type="PANTHER" id="PTHR42770:SF11">
    <property type="entry name" value="INNER MEMBRANE TRANSPORT PROTEIN YBAT"/>
    <property type="match status" value="1"/>
</dbReference>
<keyword evidence="3 5" id="KW-1133">Transmembrane helix</keyword>
<dbReference type="Gene3D" id="1.20.1740.10">
    <property type="entry name" value="Amino acid/polyamine transporter I"/>
    <property type="match status" value="1"/>
</dbReference>
<dbReference type="Pfam" id="PF00324">
    <property type="entry name" value="AA_permease"/>
    <property type="match status" value="1"/>
</dbReference>
<keyword evidence="4 5" id="KW-0472">Membrane</keyword>
<dbReference type="GO" id="GO:0016020">
    <property type="term" value="C:membrane"/>
    <property type="evidence" value="ECO:0007669"/>
    <property type="project" value="UniProtKB-SubCell"/>
</dbReference>
<protein>
    <recommendedName>
        <fullName evidence="6">Amino acid permease/ SLC12A domain-containing protein</fullName>
    </recommendedName>
</protein>
<dbReference type="PANTHER" id="PTHR42770">
    <property type="entry name" value="AMINO ACID TRANSPORTER-RELATED"/>
    <property type="match status" value="1"/>
</dbReference>
<evidence type="ECO:0000256" key="5">
    <source>
        <dbReference type="SAM" id="Phobius"/>
    </source>
</evidence>
<dbReference type="InterPro" id="IPR050367">
    <property type="entry name" value="APC_superfamily"/>
</dbReference>
<reference evidence="7" key="1">
    <citation type="journal article" date="2014" name="Front. Microbiol.">
        <title>High frequency of phylogenetically diverse reductive dehalogenase-homologous genes in deep subseafloor sedimentary metagenomes.</title>
        <authorList>
            <person name="Kawai M."/>
            <person name="Futagami T."/>
            <person name="Toyoda A."/>
            <person name="Takaki Y."/>
            <person name="Nishi S."/>
            <person name="Hori S."/>
            <person name="Arai W."/>
            <person name="Tsubouchi T."/>
            <person name="Morono Y."/>
            <person name="Uchiyama I."/>
            <person name="Ito T."/>
            <person name="Fujiyama A."/>
            <person name="Inagaki F."/>
            <person name="Takami H."/>
        </authorList>
    </citation>
    <scope>NUCLEOTIDE SEQUENCE</scope>
    <source>
        <strain evidence="7">Expedition CK06-06</strain>
    </source>
</reference>
<evidence type="ECO:0000256" key="4">
    <source>
        <dbReference type="ARBA" id="ARBA00023136"/>
    </source>
</evidence>
<feature type="domain" description="Amino acid permease/ SLC12A" evidence="6">
    <location>
        <begin position="2"/>
        <end position="95"/>
    </location>
</feature>
<evidence type="ECO:0000256" key="3">
    <source>
        <dbReference type="ARBA" id="ARBA00022989"/>
    </source>
</evidence>
<gene>
    <name evidence="7" type="ORF">S06H3_14409</name>
</gene>
<dbReference type="AlphaFoldDB" id="X1MUE7"/>
<feature type="transmembrane region" description="Helical" evidence="5">
    <location>
        <begin position="73"/>
        <end position="91"/>
    </location>
</feature>
<comment type="caution">
    <text evidence="7">The sequence shown here is derived from an EMBL/GenBank/DDBJ whole genome shotgun (WGS) entry which is preliminary data.</text>
</comment>
<dbReference type="GO" id="GO:0055085">
    <property type="term" value="P:transmembrane transport"/>
    <property type="evidence" value="ECO:0007669"/>
    <property type="project" value="InterPro"/>
</dbReference>
<dbReference type="EMBL" id="BARV01007048">
    <property type="protein sequence ID" value="GAI18335.1"/>
    <property type="molecule type" value="Genomic_DNA"/>
</dbReference>
<comment type="subcellular location">
    <subcellularLocation>
        <location evidence="1">Membrane</location>
        <topology evidence="1">Multi-pass membrane protein</topology>
    </subcellularLocation>
</comment>
<evidence type="ECO:0000259" key="6">
    <source>
        <dbReference type="Pfam" id="PF00324"/>
    </source>
</evidence>
<keyword evidence="2 5" id="KW-0812">Transmembrane</keyword>
<feature type="non-terminal residue" evidence="7">
    <location>
        <position position="1"/>
    </location>
</feature>
<organism evidence="7">
    <name type="scientific">marine sediment metagenome</name>
    <dbReference type="NCBI Taxonomy" id="412755"/>
    <lineage>
        <taxon>unclassified sequences</taxon>
        <taxon>metagenomes</taxon>
        <taxon>ecological metagenomes</taxon>
    </lineage>
</organism>
<evidence type="ECO:0000313" key="7">
    <source>
        <dbReference type="EMBL" id="GAI18335.1"/>
    </source>
</evidence>